<reference evidence="4" key="1">
    <citation type="submission" date="2016-06" db="EMBL/GenBank/DDBJ databases">
        <authorList>
            <person name="Petersen J."/>
            <person name="Sayavedra L."/>
        </authorList>
    </citation>
    <scope>NUCLEOTIDE SEQUENCE [LARGE SCALE GENOMIC DNA]</scope>
    <source>
        <strain evidence="4">BazSymA</strain>
    </source>
</reference>
<protein>
    <recommendedName>
        <fullName evidence="5">Secreted protein</fullName>
    </recommendedName>
</protein>
<evidence type="ECO:0000256" key="2">
    <source>
        <dbReference type="SAM" id="SignalP"/>
    </source>
</evidence>
<evidence type="ECO:0000313" key="3">
    <source>
        <dbReference type="EMBL" id="SEH86923.1"/>
    </source>
</evidence>
<proteinExistence type="predicted"/>
<feature type="compositionally biased region" description="Basic and acidic residues" evidence="1">
    <location>
        <begin position="76"/>
        <end position="88"/>
    </location>
</feature>
<evidence type="ECO:0000313" key="4">
    <source>
        <dbReference type="Proteomes" id="UP000198988"/>
    </source>
</evidence>
<dbReference type="EMBL" id="CDSC02000277">
    <property type="protein sequence ID" value="SEH86923.1"/>
    <property type="molecule type" value="Genomic_DNA"/>
</dbReference>
<evidence type="ECO:0000256" key="1">
    <source>
        <dbReference type="SAM" id="MobiDB-lite"/>
    </source>
</evidence>
<feature type="signal peptide" evidence="2">
    <location>
        <begin position="1"/>
        <end position="21"/>
    </location>
</feature>
<organism evidence="3 4">
    <name type="scientific">Bathymodiolus azoricus thioautotrophic gill symbiont</name>
    <dbReference type="NCBI Taxonomy" id="235205"/>
    <lineage>
        <taxon>Bacteria</taxon>
        <taxon>Pseudomonadati</taxon>
        <taxon>Pseudomonadota</taxon>
        <taxon>Gammaproteobacteria</taxon>
        <taxon>sulfur-oxidizing symbionts</taxon>
    </lineage>
</organism>
<dbReference type="AlphaFoldDB" id="A0A1H6LPR1"/>
<feature type="chain" id="PRO_5011708576" description="Secreted protein" evidence="2">
    <location>
        <begin position="22"/>
        <end position="88"/>
    </location>
</feature>
<keyword evidence="2" id="KW-0732">Signal</keyword>
<evidence type="ECO:0008006" key="5">
    <source>
        <dbReference type="Google" id="ProtNLM"/>
    </source>
</evidence>
<sequence>MKKLKLLFAISAFTASVSVTALFGFFEEGAKSEEVAPPATQEKSVAECEAPSWAKAIGHEKKWKLHNGCPSAETESQPKNHPKEHQEL</sequence>
<accession>A0A1H6LPR1</accession>
<dbReference type="RefSeq" id="WP_090716453.1">
    <property type="nucleotide sequence ID" value="NZ_CDSC02000277.1"/>
</dbReference>
<dbReference type="Proteomes" id="UP000198988">
    <property type="component" value="Unassembled WGS sequence"/>
</dbReference>
<feature type="region of interest" description="Disordered" evidence="1">
    <location>
        <begin position="66"/>
        <end position="88"/>
    </location>
</feature>
<gene>
    <name evidence="3" type="ORF">BAZSYMA_ACONTIG12665_1</name>
</gene>
<name>A0A1H6LPR1_9GAMM</name>